<name>A0AAN9AVG7_9CAEN</name>
<protein>
    <submittedName>
        <fullName evidence="2">Uncharacterized protein</fullName>
    </submittedName>
</protein>
<dbReference type="AlphaFoldDB" id="A0AAN9AVG7"/>
<comment type="caution">
    <text evidence="2">The sequence shown here is derived from an EMBL/GenBank/DDBJ whole genome shotgun (WGS) entry which is preliminary data.</text>
</comment>
<dbReference type="Proteomes" id="UP001374579">
    <property type="component" value="Unassembled WGS sequence"/>
</dbReference>
<dbReference type="PROSITE" id="PS51257">
    <property type="entry name" value="PROKAR_LIPOPROTEIN"/>
    <property type="match status" value="1"/>
</dbReference>
<gene>
    <name evidence="2" type="ORF">V1264_007680</name>
</gene>
<accession>A0AAN9AVG7</accession>
<sequence>MAKLRTLALNLGDCKTFVIVASLLIGCVLAENTEKDFEFEDSDVVRIVKRAANEAPLISDDEDFLADEAGSTPDGDEGSGTIEPPDKKPTVPGYPGKSCGV</sequence>
<evidence type="ECO:0000313" key="3">
    <source>
        <dbReference type="Proteomes" id="UP001374579"/>
    </source>
</evidence>
<reference evidence="2 3" key="1">
    <citation type="submission" date="2024-02" db="EMBL/GenBank/DDBJ databases">
        <title>Chromosome-scale genome assembly of the rough periwinkle Littorina saxatilis.</title>
        <authorList>
            <person name="De Jode A."/>
            <person name="Faria R."/>
            <person name="Formenti G."/>
            <person name="Sims Y."/>
            <person name="Smith T.P."/>
            <person name="Tracey A."/>
            <person name="Wood J.M.D."/>
            <person name="Zagrodzka Z.B."/>
            <person name="Johannesson K."/>
            <person name="Butlin R.K."/>
            <person name="Leder E.H."/>
        </authorList>
    </citation>
    <scope>NUCLEOTIDE SEQUENCE [LARGE SCALE GENOMIC DNA]</scope>
    <source>
        <strain evidence="2">Snail1</strain>
        <tissue evidence="2">Muscle</tissue>
    </source>
</reference>
<organism evidence="2 3">
    <name type="scientific">Littorina saxatilis</name>
    <dbReference type="NCBI Taxonomy" id="31220"/>
    <lineage>
        <taxon>Eukaryota</taxon>
        <taxon>Metazoa</taxon>
        <taxon>Spiralia</taxon>
        <taxon>Lophotrochozoa</taxon>
        <taxon>Mollusca</taxon>
        <taxon>Gastropoda</taxon>
        <taxon>Caenogastropoda</taxon>
        <taxon>Littorinimorpha</taxon>
        <taxon>Littorinoidea</taxon>
        <taxon>Littorinidae</taxon>
        <taxon>Littorina</taxon>
    </lineage>
</organism>
<evidence type="ECO:0000256" key="1">
    <source>
        <dbReference type="SAM" id="MobiDB-lite"/>
    </source>
</evidence>
<feature type="region of interest" description="Disordered" evidence="1">
    <location>
        <begin position="58"/>
        <end position="101"/>
    </location>
</feature>
<evidence type="ECO:0000313" key="2">
    <source>
        <dbReference type="EMBL" id="KAK7094003.1"/>
    </source>
</evidence>
<proteinExistence type="predicted"/>
<keyword evidence="3" id="KW-1185">Reference proteome</keyword>
<dbReference type="EMBL" id="JBAMIC010000019">
    <property type="protein sequence ID" value="KAK7094003.1"/>
    <property type="molecule type" value="Genomic_DNA"/>
</dbReference>